<evidence type="ECO:0000313" key="2">
    <source>
        <dbReference type="EMBL" id="CAK9860866.1"/>
    </source>
</evidence>
<evidence type="ECO:0000256" key="1">
    <source>
        <dbReference type="SAM" id="MobiDB-lite"/>
    </source>
</evidence>
<feature type="compositionally biased region" description="Basic and acidic residues" evidence="1">
    <location>
        <begin position="61"/>
        <end position="76"/>
    </location>
</feature>
<protein>
    <submittedName>
        <fullName evidence="2">Uncharacterized protein</fullName>
    </submittedName>
</protein>
<name>A0ABP1AE98_9BRYO</name>
<dbReference type="EMBL" id="OZ023712">
    <property type="protein sequence ID" value="CAK9860866.1"/>
    <property type="molecule type" value="Genomic_DNA"/>
</dbReference>
<reference evidence="2" key="1">
    <citation type="submission" date="2024-03" db="EMBL/GenBank/DDBJ databases">
        <authorList>
            <consortium name="ELIXIR-Norway"/>
            <consortium name="Elixir Norway"/>
        </authorList>
    </citation>
    <scope>NUCLEOTIDE SEQUENCE</scope>
</reference>
<accession>A0ABP1AE98</accession>
<organism evidence="2 3">
    <name type="scientific">Sphagnum jensenii</name>
    <dbReference type="NCBI Taxonomy" id="128206"/>
    <lineage>
        <taxon>Eukaryota</taxon>
        <taxon>Viridiplantae</taxon>
        <taxon>Streptophyta</taxon>
        <taxon>Embryophyta</taxon>
        <taxon>Bryophyta</taxon>
        <taxon>Sphagnophytina</taxon>
        <taxon>Sphagnopsida</taxon>
        <taxon>Sphagnales</taxon>
        <taxon>Sphagnaceae</taxon>
        <taxon>Sphagnum</taxon>
    </lineage>
</organism>
<sequence length="76" mass="8832">MLELFGDAHASTKGTSESAHEPRNRFKRERRAKQREQPFLRNDALQLFGDGDASVEGTPESAHERRNRLQRERRAK</sequence>
<keyword evidence="3" id="KW-1185">Reference proteome</keyword>
<feature type="region of interest" description="Disordered" evidence="1">
    <location>
        <begin position="1"/>
        <end position="76"/>
    </location>
</feature>
<proteinExistence type="predicted"/>
<gene>
    <name evidence="2" type="ORF">CSSPJE1EN2_LOCUS3861</name>
</gene>
<evidence type="ECO:0000313" key="3">
    <source>
        <dbReference type="Proteomes" id="UP001497522"/>
    </source>
</evidence>
<dbReference type="Proteomes" id="UP001497522">
    <property type="component" value="Chromosome 11"/>
</dbReference>